<name>A0AAN9FCV8_CROPI</name>
<evidence type="ECO:0000313" key="2">
    <source>
        <dbReference type="Proteomes" id="UP001372338"/>
    </source>
</evidence>
<reference evidence="1 2" key="1">
    <citation type="submission" date="2024-01" db="EMBL/GenBank/DDBJ databases">
        <title>The genomes of 5 underutilized Papilionoideae crops provide insights into root nodulation and disease resistanc.</title>
        <authorList>
            <person name="Yuan L."/>
        </authorList>
    </citation>
    <scope>NUCLEOTIDE SEQUENCE [LARGE SCALE GENOMIC DNA]</scope>
    <source>
        <strain evidence="1">ZHUSHIDOU_FW_LH</strain>
        <tissue evidence="1">Leaf</tissue>
    </source>
</reference>
<sequence>MLKLKKPLHFPSSPFAQSPVPFCFFPPTNPPKYQNTKISSFFFFLLSSPLVTHLHLHLHLQLPLQDSNPVFPSLHFLSLSLSFTLFLC</sequence>
<gene>
    <name evidence="1" type="ORF">RIF29_14141</name>
</gene>
<proteinExistence type="predicted"/>
<keyword evidence="2" id="KW-1185">Reference proteome</keyword>
<dbReference type="Proteomes" id="UP001372338">
    <property type="component" value="Unassembled WGS sequence"/>
</dbReference>
<organism evidence="1 2">
    <name type="scientific">Crotalaria pallida</name>
    <name type="common">Smooth rattlebox</name>
    <name type="synonym">Crotalaria striata</name>
    <dbReference type="NCBI Taxonomy" id="3830"/>
    <lineage>
        <taxon>Eukaryota</taxon>
        <taxon>Viridiplantae</taxon>
        <taxon>Streptophyta</taxon>
        <taxon>Embryophyta</taxon>
        <taxon>Tracheophyta</taxon>
        <taxon>Spermatophyta</taxon>
        <taxon>Magnoliopsida</taxon>
        <taxon>eudicotyledons</taxon>
        <taxon>Gunneridae</taxon>
        <taxon>Pentapetalae</taxon>
        <taxon>rosids</taxon>
        <taxon>fabids</taxon>
        <taxon>Fabales</taxon>
        <taxon>Fabaceae</taxon>
        <taxon>Papilionoideae</taxon>
        <taxon>50 kb inversion clade</taxon>
        <taxon>genistoids sensu lato</taxon>
        <taxon>core genistoids</taxon>
        <taxon>Crotalarieae</taxon>
        <taxon>Crotalaria</taxon>
    </lineage>
</organism>
<accession>A0AAN9FCV8</accession>
<dbReference type="EMBL" id="JAYWIO010000003">
    <property type="protein sequence ID" value="KAK7273095.1"/>
    <property type="molecule type" value="Genomic_DNA"/>
</dbReference>
<protein>
    <submittedName>
        <fullName evidence="1">Uncharacterized protein</fullName>
    </submittedName>
</protein>
<comment type="caution">
    <text evidence="1">The sequence shown here is derived from an EMBL/GenBank/DDBJ whole genome shotgun (WGS) entry which is preliminary data.</text>
</comment>
<dbReference type="AlphaFoldDB" id="A0AAN9FCV8"/>
<evidence type="ECO:0000313" key="1">
    <source>
        <dbReference type="EMBL" id="KAK7273095.1"/>
    </source>
</evidence>